<dbReference type="CDD" id="cd03443">
    <property type="entry name" value="PaaI_thioesterase"/>
    <property type="match status" value="1"/>
</dbReference>
<dbReference type="InterPro" id="IPR006683">
    <property type="entry name" value="Thioestr_dom"/>
</dbReference>
<dbReference type="Pfam" id="PF03061">
    <property type="entry name" value="4HBT"/>
    <property type="match status" value="1"/>
</dbReference>
<dbReference type="Proteomes" id="UP000807469">
    <property type="component" value="Unassembled WGS sequence"/>
</dbReference>
<evidence type="ECO:0000313" key="4">
    <source>
        <dbReference type="EMBL" id="KAF9480158.1"/>
    </source>
</evidence>
<evidence type="ECO:0000256" key="1">
    <source>
        <dbReference type="ARBA" id="ARBA00008324"/>
    </source>
</evidence>
<evidence type="ECO:0000313" key="5">
    <source>
        <dbReference type="Proteomes" id="UP000807469"/>
    </source>
</evidence>
<reference evidence="4" key="1">
    <citation type="submission" date="2020-11" db="EMBL/GenBank/DDBJ databases">
        <authorList>
            <consortium name="DOE Joint Genome Institute"/>
            <person name="Ahrendt S."/>
            <person name="Riley R."/>
            <person name="Andreopoulos W."/>
            <person name="Labutti K."/>
            <person name="Pangilinan J."/>
            <person name="Ruiz-Duenas F.J."/>
            <person name="Barrasa J.M."/>
            <person name="Sanchez-Garcia M."/>
            <person name="Camarero S."/>
            <person name="Miyauchi S."/>
            <person name="Serrano A."/>
            <person name="Linde D."/>
            <person name="Babiker R."/>
            <person name="Drula E."/>
            <person name="Ayuso-Fernandez I."/>
            <person name="Pacheco R."/>
            <person name="Padilla G."/>
            <person name="Ferreira P."/>
            <person name="Barriuso J."/>
            <person name="Kellner H."/>
            <person name="Castanera R."/>
            <person name="Alfaro M."/>
            <person name="Ramirez L."/>
            <person name="Pisabarro A.G."/>
            <person name="Kuo A."/>
            <person name="Tritt A."/>
            <person name="Lipzen A."/>
            <person name="He G."/>
            <person name="Yan M."/>
            <person name="Ng V."/>
            <person name="Cullen D."/>
            <person name="Martin F."/>
            <person name="Rosso M.-N."/>
            <person name="Henrissat B."/>
            <person name="Hibbett D."/>
            <person name="Martinez A.T."/>
            <person name="Grigoriev I.V."/>
        </authorList>
    </citation>
    <scope>NUCLEOTIDE SEQUENCE</scope>
    <source>
        <strain evidence="4">CIRM-BRFM 674</strain>
    </source>
</reference>
<protein>
    <recommendedName>
        <fullName evidence="3">Thioesterase domain-containing protein</fullName>
    </recommendedName>
</protein>
<dbReference type="InterPro" id="IPR029069">
    <property type="entry name" value="HotDog_dom_sf"/>
</dbReference>
<comment type="similarity">
    <text evidence="1">Belongs to the thioesterase PaaI family.</text>
</comment>
<keyword evidence="2" id="KW-0378">Hydrolase</keyword>
<gene>
    <name evidence="4" type="ORF">BDN70DRAFT_877903</name>
</gene>
<evidence type="ECO:0000256" key="2">
    <source>
        <dbReference type="ARBA" id="ARBA00022801"/>
    </source>
</evidence>
<evidence type="ECO:0000259" key="3">
    <source>
        <dbReference type="Pfam" id="PF03061"/>
    </source>
</evidence>
<keyword evidence="5" id="KW-1185">Reference proteome</keyword>
<dbReference type="SUPFAM" id="SSF54637">
    <property type="entry name" value="Thioesterase/thiol ester dehydrase-isomerase"/>
    <property type="match status" value="1"/>
</dbReference>
<dbReference type="GO" id="GO:0047617">
    <property type="term" value="F:fatty acyl-CoA hydrolase activity"/>
    <property type="evidence" value="ECO:0007669"/>
    <property type="project" value="InterPro"/>
</dbReference>
<dbReference type="NCBIfam" id="TIGR00369">
    <property type="entry name" value="unchar_dom_1"/>
    <property type="match status" value="1"/>
</dbReference>
<name>A0A9P6D1Z9_9AGAR</name>
<dbReference type="Gene3D" id="3.10.129.10">
    <property type="entry name" value="Hotdog Thioesterase"/>
    <property type="match status" value="1"/>
</dbReference>
<dbReference type="OrthoDB" id="2831072at2759"/>
<dbReference type="AlphaFoldDB" id="A0A9P6D1Z9"/>
<accession>A0A9P6D1Z9</accession>
<feature type="domain" description="Thioesterase" evidence="3">
    <location>
        <begin position="92"/>
        <end position="171"/>
    </location>
</feature>
<sequence length="191" mass="20604">MANSASSDDVVFDISHIAGNASDEIKQIVGDPGGFLTGRRNPQHNGPIFGEEIQRRLKVTEISIQKKAEEERKLEARYVVEIIVEEDMLNGGGNIHGGCSAFLVDVCSSLCLIALGIATTGDIHASVSQSLNIVYHSPAQAGDKLRLVNTTLTLGARAHSVRTEIWNVTHRRLVVSGTHVKMLPSTPKSNL</sequence>
<dbReference type="EMBL" id="MU155199">
    <property type="protein sequence ID" value="KAF9480158.1"/>
    <property type="molecule type" value="Genomic_DNA"/>
</dbReference>
<dbReference type="InterPro" id="IPR003736">
    <property type="entry name" value="PAAI_dom"/>
</dbReference>
<dbReference type="PANTHER" id="PTHR21660:SF1">
    <property type="entry name" value="ACYL-COENZYME A THIOESTERASE 13"/>
    <property type="match status" value="1"/>
</dbReference>
<dbReference type="InterPro" id="IPR039298">
    <property type="entry name" value="ACOT13"/>
</dbReference>
<dbReference type="PANTHER" id="PTHR21660">
    <property type="entry name" value="THIOESTERASE SUPERFAMILY MEMBER-RELATED"/>
    <property type="match status" value="1"/>
</dbReference>
<proteinExistence type="inferred from homology"/>
<comment type="caution">
    <text evidence="4">The sequence shown here is derived from an EMBL/GenBank/DDBJ whole genome shotgun (WGS) entry which is preliminary data.</text>
</comment>
<organism evidence="4 5">
    <name type="scientific">Pholiota conissans</name>
    <dbReference type="NCBI Taxonomy" id="109636"/>
    <lineage>
        <taxon>Eukaryota</taxon>
        <taxon>Fungi</taxon>
        <taxon>Dikarya</taxon>
        <taxon>Basidiomycota</taxon>
        <taxon>Agaricomycotina</taxon>
        <taxon>Agaricomycetes</taxon>
        <taxon>Agaricomycetidae</taxon>
        <taxon>Agaricales</taxon>
        <taxon>Agaricineae</taxon>
        <taxon>Strophariaceae</taxon>
        <taxon>Pholiota</taxon>
    </lineage>
</organism>